<reference evidence="2" key="1">
    <citation type="submission" date="2020-04" db="EMBL/GenBank/DDBJ databases">
        <authorList>
            <person name="Chiriac C."/>
            <person name="Salcher M."/>
            <person name="Ghai R."/>
            <person name="Kavagutti S V."/>
        </authorList>
    </citation>
    <scope>NUCLEOTIDE SEQUENCE</scope>
</reference>
<evidence type="ECO:0000256" key="1">
    <source>
        <dbReference type="SAM" id="MobiDB-lite"/>
    </source>
</evidence>
<protein>
    <submittedName>
        <fullName evidence="2">Uncharacterized protein</fullName>
    </submittedName>
</protein>
<sequence length="72" mass="8604">MTRPIIAIHGTRSMYIGHRCRCEDCTTAVRKYQREYRAKLYADGYVFRRGELRRPSKNRIGRPNKQENEVTE</sequence>
<evidence type="ECO:0000313" key="2">
    <source>
        <dbReference type="EMBL" id="CAB4155350.1"/>
    </source>
</evidence>
<proteinExistence type="predicted"/>
<accession>A0A6J5N6Y6</accession>
<gene>
    <name evidence="2" type="ORF">UFOVP665_1</name>
</gene>
<name>A0A6J5N6Y6_9CAUD</name>
<organism evidence="2">
    <name type="scientific">uncultured Caudovirales phage</name>
    <dbReference type="NCBI Taxonomy" id="2100421"/>
    <lineage>
        <taxon>Viruses</taxon>
        <taxon>Duplodnaviria</taxon>
        <taxon>Heunggongvirae</taxon>
        <taxon>Uroviricota</taxon>
        <taxon>Caudoviricetes</taxon>
        <taxon>Peduoviridae</taxon>
        <taxon>Maltschvirus</taxon>
        <taxon>Maltschvirus maltsch</taxon>
    </lineage>
</organism>
<dbReference type="EMBL" id="LR796640">
    <property type="protein sequence ID" value="CAB4155350.1"/>
    <property type="molecule type" value="Genomic_DNA"/>
</dbReference>
<feature type="region of interest" description="Disordered" evidence="1">
    <location>
        <begin position="52"/>
        <end position="72"/>
    </location>
</feature>